<evidence type="ECO:0000313" key="3">
    <source>
        <dbReference type="Proteomes" id="UP000471521"/>
    </source>
</evidence>
<organism evidence="2 3">
    <name type="scientific">Halobacterium bonnevillei</name>
    <dbReference type="NCBI Taxonomy" id="2692200"/>
    <lineage>
        <taxon>Archaea</taxon>
        <taxon>Methanobacteriati</taxon>
        <taxon>Methanobacteriota</taxon>
        <taxon>Stenosarchaea group</taxon>
        <taxon>Halobacteria</taxon>
        <taxon>Halobacteriales</taxon>
        <taxon>Halobacteriaceae</taxon>
        <taxon>Halobacterium</taxon>
    </lineage>
</organism>
<accession>A0A6B0SGU1</accession>
<dbReference type="OrthoDB" id="304630at2157"/>
<protein>
    <submittedName>
        <fullName evidence="2">Uncharacterized protein</fullName>
    </submittedName>
</protein>
<keyword evidence="1" id="KW-0812">Transmembrane</keyword>
<keyword evidence="1" id="KW-1133">Transmembrane helix</keyword>
<sequence length="68" mass="6921">MDERVVLGLLIAAGIVLPGVANYALNAAGAPTVGSIVWAVGYASMVLVVWFGWIRPLDLTGPGGGTEP</sequence>
<evidence type="ECO:0000313" key="2">
    <source>
        <dbReference type="EMBL" id="MXR20217.1"/>
    </source>
</evidence>
<comment type="caution">
    <text evidence="2">The sequence shown here is derived from an EMBL/GenBank/DDBJ whole genome shotgun (WGS) entry which is preliminary data.</text>
</comment>
<dbReference type="Pfam" id="PF25959">
    <property type="entry name" value="DUF7996"/>
    <property type="match status" value="1"/>
</dbReference>
<dbReference type="RefSeq" id="WP_159525771.1">
    <property type="nucleotide sequence ID" value="NZ_WUUU01000032.1"/>
</dbReference>
<feature type="transmembrane region" description="Helical" evidence="1">
    <location>
        <begin position="36"/>
        <end position="54"/>
    </location>
</feature>
<keyword evidence="1" id="KW-0472">Membrane</keyword>
<reference evidence="2 3" key="1">
    <citation type="submission" date="2019-12" db="EMBL/GenBank/DDBJ databases">
        <title>Isolation and characterization of three novel carbon monoxide-oxidizing members of Halobacteria from salione crusts and soils.</title>
        <authorList>
            <person name="Myers M.R."/>
            <person name="King G.M."/>
        </authorList>
    </citation>
    <scope>NUCLEOTIDE SEQUENCE [LARGE SCALE GENOMIC DNA]</scope>
    <source>
        <strain evidence="2 3">PCN9</strain>
    </source>
</reference>
<keyword evidence="3" id="KW-1185">Reference proteome</keyword>
<evidence type="ECO:0000256" key="1">
    <source>
        <dbReference type="SAM" id="Phobius"/>
    </source>
</evidence>
<dbReference type="EMBL" id="WUUU01000032">
    <property type="protein sequence ID" value="MXR20217.1"/>
    <property type="molecule type" value="Genomic_DNA"/>
</dbReference>
<gene>
    <name evidence="2" type="ORF">GRX66_06220</name>
</gene>
<dbReference type="Proteomes" id="UP000471521">
    <property type="component" value="Unassembled WGS sequence"/>
</dbReference>
<proteinExistence type="predicted"/>
<dbReference type="AlphaFoldDB" id="A0A6B0SGU1"/>
<dbReference type="InterPro" id="IPR058309">
    <property type="entry name" value="DUF7996"/>
</dbReference>
<name>A0A6B0SGU1_9EURY</name>